<dbReference type="Gene3D" id="2.80.10.50">
    <property type="match status" value="1"/>
</dbReference>
<gene>
    <name evidence="2" type="primary">LOC106474322</name>
</gene>
<evidence type="ECO:0000313" key="1">
    <source>
        <dbReference type="Proteomes" id="UP000694941"/>
    </source>
</evidence>
<dbReference type="InterPro" id="IPR008996">
    <property type="entry name" value="IL1/FGF"/>
</dbReference>
<organism evidence="1 2">
    <name type="scientific">Limulus polyphemus</name>
    <name type="common">Atlantic horseshoe crab</name>
    <dbReference type="NCBI Taxonomy" id="6850"/>
    <lineage>
        <taxon>Eukaryota</taxon>
        <taxon>Metazoa</taxon>
        <taxon>Ecdysozoa</taxon>
        <taxon>Arthropoda</taxon>
        <taxon>Chelicerata</taxon>
        <taxon>Merostomata</taxon>
        <taxon>Xiphosura</taxon>
        <taxon>Limulidae</taxon>
        <taxon>Limulus</taxon>
    </lineage>
</organism>
<proteinExistence type="predicted"/>
<protein>
    <submittedName>
        <fullName evidence="2">Uncharacterized protein LOC106474322</fullName>
    </submittedName>
</protein>
<keyword evidence="1" id="KW-1185">Reference proteome</keyword>
<dbReference type="Proteomes" id="UP000694941">
    <property type="component" value="Unplaced"/>
</dbReference>
<name>A0ABM1BXC8_LIMPO</name>
<sequence>MNIGKEVGSVVGSLVSTGAKTLNRYIDHPLLNHLQAGNVVQLVSRVTGRSLQILQAQDGRLVLDGLGGEGHQFFNTHFTVMREEDCIVQLHNNFNYLAIISGTLQLHSAGSRNAGTGYCRFRAREVPFDKNFIVLESAVEKGRFIAVCPNGVIKSALATSCSDKDTHFGVRLIFSPRGMPAGTPVK</sequence>
<dbReference type="RefSeq" id="XP_013790467.1">
    <property type="nucleotide sequence ID" value="XM_013935013.2"/>
</dbReference>
<accession>A0ABM1BXC8</accession>
<dbReference type="GeneID" id="106474322"/>
<reference evidence="2" key="1">
    <citation type="submission" date="2025-08" db="UniProtKB">
        <authorList>
            <consortium name="RefSeq"/>
        </authorList>
    </citation>
    <scope>IDENTIFICATION</scope>
    <source>
        <tissue evidence="2">Muscle</tissue>
    </source>
</reference>
<evidence type="ECO:0000313" key="2">
    <source>
        <dbReference type="RefSeq" id="XP_013790467.1"/>
    </source>
</evidence>
<dbReference type="SUPFAM" id="SSF50353">
    <property type="entry name" value="Cytokine"/>
    <property type="match status" value="1"/>
</dbReference>